<dbReference type="Proteomes" id="UP000829196">
    <property type="component" value="Unassembled WGS sequence"/>
</dbReference>
<dbReference type="InterPro" id="IPR029069">
    <property type="entry name" value="HotDog_dom_sf"/>
</dbReference>
<dbReference type="AlphaFoldDB" id="A0A8T3AT29"/>
<evidence type="ECO:0000313" key="4">
    <source>
        <dbReference type="Proteomes" id="UP000829196"/>
    </source>
</evidence>
<dbReference type="InterPro" id="IPR050563">
    <property type="entry name" value="4-hydroxybenzoyl-CoA_TE"/>
</dbReference>
<dbReference type="Gene3D" id="3.10.129.10">
    <property type="entry name" value="Hotdog Thioesterase"/>
    <property type="match status" value="1"/>
</dbReference>
<evidence type="ECO:0000313" key="3">
    <source>
        <dbReference type="EMBL" id="KAI0499776.1"/>
    </source>
</evidence>
<organism evidence="3 4">
    <name type="scientific">Dendrobium nobile</name>
    <name type="common">Orchid</name>
    <dbReference type="NCBI Taxonomy" id="94219"/>
    <lineage>
        <taxon>Eukaryota</taxon>
        <taxon>Viridiplantae</taxon>
        <taxon>Streptophyta</taxon>
        <taxon>Embryophyta</taxon>
        <taxon>Tracheophyta</taxon>
        <taxon>Spermatophyta</taxon>
        <taxon>Magnoliopsida</taxon>
        <taxon>Liliopsida</taxon>
        <taxon>Asparagales</taxon>
        <taxon>Orchidaceae</taxon>
        <taxon>Epidendroideae</taxon>
        <taxon>Malaxideae</taxon>
        <taxon>Dendrobiinae</taxon>
        <taxon>Dendrobium</taxon>
    </lineage>
</organism>
<dbReference type="PANTHER" id="PTHR31793">
    <property type="entry name" value="4-HYDROXYBENZOYL-COA THIOESTERASE FAMILY MEMBER"/>
    <property type="match status" value="1"/>
</dbReference>
<accession>A0A8T3AT29</accession>
<dbReference type="PANTHER" id="PTHR31793:SF27">
    <property type="entry name" value="NOVEL THIOESTERASE SUPERFAMILY DOMAIN AND SAPOSIN A-TYPE DOMAIN CONTAINING PROTEIN (0610012H03RIK)"/>
    <property type="match status" value="1"/>
</dbReference>
<evidence type="ECO:0000256" key="1">
    <source>
        <dbReference type="ARBA" id="ARBA00005953"/>
    </source>
</evidence>
<dbReference type="EMBL" id="JAGYWB010000013">
    <property type="protein sequence ID" value="KAI0499776.1"/>
    <property type="molecule type" value="Genomic_DNA"/>
</dbReference>
<keyword evidence="4" id="KW-1185">Reference proteome</keyword>
<proteinExistence type="inferred from homology"/>
<comment type="caution">
    <text evidence="3">The sequence shown here is derived from an EMBL/GenBank/DDBJ whole genome shotgun (WGS) entry which is preliminary data.</text>
</comment>
<gene>
    <name evidence="3" type="ORF">KFK09_017984</name>
</gene>
<dbReference type="SMR" id="A0A8T3AT29"/>
<keyword evidence="2" id="KW-0378">Hydrolase</keyword>
<comment type="similarity">
    <text evidence="1">Belongs to the 4-hydroxybenzoyl-CoA thioesterase family.</text>
</comment>
<dbReference type="GO" id="GO:0009507">
    <property type="term" value="C:chloroplast"/>
    <property type="evidence" value="ECO:0007669"/>
    <property type="project" value="TreeGrafter"/>
</dbReference>
<dbReference type="GO" id="GO:0016297">
    <property type="term" value="F:fatty acyl-[ACP] hydrolase activity"/>
    <property type="evidence" value="ECO:0007669"/>
    <property type="project" value="TreeGrafter"/>
</dbReference>
<dbReference type="OrthoDB" id="588330at2759"/>
<evidence type="ECO:0000256" key="2">
    <source>
        <dbReference type="ARBA" id="ARBA00022801"/>
    </source>
</evidence>
<sequence length="107" mass="12027">MESMCDPIATMLSTRALILAKRLSAMVSGFRCSGRLSGDRFVVKVRVSGSSAARLFFEHHIFSLPDEKPILEANATAVWLDKSHRPIRLPAEFTSKLLQFDPSREYD</sequence>
<reference evidence="3" key="1">
    <citation type="journal article" date="2022" name="Front. Genet.">
        <title>Chromosome-Scale Assembly of the Dendrobium nobile Genome Provides Insights Into the Molecular Mechanism of the Biosynthesis of the Medicinal Active Ingredient of Dendrobium.</title>
        <authorList>
            <person name="Xu Q."/>
            <person name="Niu S.-C."/>
            <person name="Li K.-L."/>
            <person name="Zheng P.-J."/>
            <person name="Zhang X.-J."/>
            <person name="Jia Y."/>
            <person name="Liu Y."/>
            <person name="Niu Y.-X."/>
            <person name="Yu L.-H."/>
            <person name="Chen D.-F."/>
            <person name="Zhang G.-Q."/>
        </authorList>
    </citation>
    <scope>NUCLEOTIDE SEQUENCE</scope>
    <source>
        <tissue evidence="3">Leaf</tissue>
    </source>
</reference>
<dbReference type="SUPFAM" id="SSF54637">
    <property type="entry name" value="Thioesterase/thiol ester dehydrase-isomerase"/>
    <property type="match status" value="1"/>
</dbReference>
<name>A0A8T3AT29_DENNO</name>
<protein>
    <submittedName>
        <fullName evidence="3">Uncharacterized protein</fullName>
    </submittedName>
</protein>